<name>A0ABV0K3D1_9CYAN</name>
<protein>
    <submittedName>
        <fullName evidence="5">RibD family protein</fullName>
    </submittedName>
</protein>
<keyword evidence="2" id="KW-0521">NADP</keyword>
<dbReference type="Gene3D" id="3.40.430.10">
    <property type="entry name" value="Dihydrofolate Reductase, subunit A"/>
    <property type="match status" value="1"/>
</dbReference>
<evidence type="ECO:0000313" key="5">
    <source>
        <dbReference type="EMBL" id="MEP0947290.1"/>
    </source>
</evidence>
<evidence type="ECO:0000259" key="4">
    <source>
        <dbReference type="Pfam" id="PF01872"/>
    </source>
</evidence>
<accession>A0ABV0K3D1</accession>
<dbReference type="EMBL" id="JAMPKX010000003">
    <property type="protein sequence ID" value="MEP0947290.1"/>
    <property type="molecule type" value="Genomic_DNA"/>
</dbReference>
<proteinExistence type="predicted"/>
<organism evidence="5 6">
    <name type="scientific">Leptolyngbya subtilissima DQ-A4</name>
    <dbReference type="NCBI Taxonomy" id="2933933"/>
    <lineage>
        <taxon>Bacteria</taxon>
        <taxon>Bacillati</taxon>
        <taxon>Cyanobacteriota</taxon>
        <taxon>Cyanophyceae</taxon>
        <taxon>Leptolyngbyales</taxon>
        <taxon>Leptolyngbyaceae</taxon>
        <taxon>Leptolyngbya group</taxon>
        <taxon>Leptolyngbya</taxon>
    </lineage>
</organism>
<dbReference type="RefSeq" id="WP_242021492.1">
    <property type="nucleotide sequence ID" value="NZ_JAMPKX010000003.1"/>
</dbReference>
<dbReference type="InterPro" id="IPR024072">
    <property type="entry name" value="DHFR-like_dom_sf"/>
</dbReference>
<evidence type="ECO:0000256" key="1">
    <source>
        <dbReference type="ARBA" id="ARBA00005104"/>
    </source>
</evidence>
<evidence type="ECO:0000256" key="3">
    <source>
        <dbReference type="ARBA" id="ARBA00023002"/>
    </source>
</evidence>
<dbReference type="SUPFAM" id="SSF53597">
    <property type="entry name" value="Dihydrofolate reductase-like"/>
    <property type="match status" value="1"/>
</dbReference>
<comment type="pathway">
    <text evidence="1">Cofactor biosynthesis; riboflavin biosynthesis.</text>
</comment>
<dbReference type="InterPro" id="IPR050765">
    <property type="entry name" value="Riboflavin_Biosynth_HTPR"/>
</dbReference>
<gene>
    <name evidence="5" type="ORF">NC992_10440</name>
</gene>
<feature type="domain" description="Bacterial bifunctional deaminase-reductase C-terminal" evidence="4">
    <location>
        <begin position="10"/>
        <end position="224"/>
    </location>
</feature>
<dbReference type="PANTHER" id="PTHR38011">
    <property type="entry name" value="DIHYDROFOLATE REDUCTASE FAMILY PROTEIN (AFU_ORTHOLOGUE AFUA_8G06820)"/>
    <property type="match status" value="1"/>
</dbReference>
<evidence type="ECO:0000256" key="2">
    <source>
        <dbReference type="ARBA" id="ARBA00022857"/>
    </source>
</evidence>
<comment type="caution">
    <text evidence="5">The sequence shown here is derived from an EMBL/GenBank/DDBJ whole genome shotgun (WGS) entry which is preliminary data.</text>
</comment>
<dbReference type="InterPro" id="IPR002734">
    <property type="entry name" value="RibDG_C"/>
</dbReference>
<keyword evidence="3" id="KW-0560">Oxidoreductase</keyword>
<sequence length="253" mass="27180">MAIAPDPTLPHITLVLAMSLDGKIADAQRGAARFSSAADLAHLEEKVAAADGVLFGGGTLRAYGTTLSVRNPDLLAQRRQRHQTNQPVQIVWSPSGNLDPKFRYFQQPVPRGLVTTADGAQHWTETGLFEHIWIVPEAKTQPWDWPWILAQLKAAGIDHLALLGGGGLVAELLSHHCVHDIFITVCPLILGGTTAPTPVEGAGFLAAMAPRLQLLSHEAIGGEVFLHYRVLPPPLQGSGNSFTLENNQPSPTD</sequence>
<dbReference type="Proteomes" id="UP001482513">
    <property type="component" value="Unassembled WGS sequence"/>
</dbReference>
<reference evidence="5 6" key="1">
    <citation type="submission" date="2022-04" db="EMBL/GenBank/DDBJ databases">
        <title>Positive selection, recombination, and allopatry shape intraspecific diversity of widespread and dominant cyanobacteria.</title>
        <authorList>
            <person name="Wei J."/>
            <person name="Shu W."/>
            <person name="Hu C."/>
        </authorList>
    </citation>
    <scope>NUCLEOTIDE SEQUENCE [LARGE SCALE GENOMIC DNA]</scope>
    <source>
        <strain evidence="5 6">DQ-A4</strain>
    </source>
</reference>
<dbReference type="Pfam" id="PF01872">
    <property type="entry name" value="RibD_C"/>
    <property type="match status" value="1"/>
</dbReference>
<dbReference type="PANTHER" id="PTHR38011:SF7">
    <property type="entry name" value="2,5-DIAMINO-6-RIBOSYLAMINO-4(3H)-PYRIMIDINONE 5'-PHOSPHATE REDUCTASE"/>
    <property type="match status" value="1"/>
</dbReference>
<evidence type="ECO:0000313" key="6">
    <source>
        <dbReference type="Proteomes" id="UP001482513"/>
    </source>
</evidence>
<keyword evidence="6" id="KW-1185">Reference proteome</keyword>